<keyword evidence="3" id="KW-1185">Reference proteome</keyword>
<evidence type="ECO:0000313" key="2">
    <source>
        <dbReference type="EMBL" id="RRK31147.1"/>
    </source>
</evidence>
<reference evidence="2" key="1">
    <citation type="submission" date="2018-10" db="EMBL/GenBank/DDBJ databases">
        <title>Schaedlerella arabinophila gen. nov. sp. nov., isolated from the mouse intestinal tract and comparative analysis with the genome of the closely related altered Schaedler flora strain ASF502.</title>
        <authorList>
            <person name="Miyake S."/>
            <person name="Soh M."/>
            <person name="Seedorf H."/>
        </authorList>
    </citation>
    <scope>NUCLEOTIDE SEQUENCE [LARGE SCALE GENOMIC DNA]</scope>
    <source>
        <strain evidence="2">DSM 106076</strain>
    </source>
</reference>
<dbReference type="InterPro" id="IPR025973">
    <property type="entry name" value="Cys_rich_VLP_dom"/>
</dbReference>
<dbReference type="EMBL" id="RHJS01000002">
    <property type="protein sequence ID" value="RRK31147.1"/>
    <property type="molecule type" value="Genomic_DNA"/>
</dbReference>
<dbReference type="Pfam" id="PF14194">
    <property type="entry name" value="Cys_rich_VLP"/>
    <property type="match status" value="1"/>
</dbReference>
<accession>A0A3R8R374</accession>
<evidence type="ECO:0000259" key="1">
    <source>
        <dbReference type="Pfam" id="PF14194"/>
    </source>
</evidence>
<protein>
    <recommendedName>
        <fullName evidence="1">Cysteine-rich VLP domain-containing protein</fullName>
    </recommendedName>
</protein>
<dbReference type="AlphaFoldDB" id="A0A3R8R374"/>
<comment type="caution">
    <text evidence="2">The sequence shown here is derived from an EMBL/GenBank/DDBJ whole genome shotgun (WGS) entry which is preliminary data.</text>
</comment>
<evidence type="ECO:0000313" key="3">
    <source>
        <dbReference type="Proteomes" id="UP000274920"/>
    </source>
</evidence>
<organism evidence="2 3">
    <name type="scientific">Schaedlerella arabinosiphila</name>
    <dbReference type="NCBI Taxonomy" id="2044587"/>
    <lineage>
        <taxon>Bacteria</taxon>
        <taxon>Bacillati</taxon>
        <taxon>Bacillota</taxon>
        <taxon>Clostridia</taxon>
        <taxon>Lachnospirales</taxon>
        <taxon>Lachnospiraceae</taxon>
        <taxon>Schaedlerella</taxon>
    </lineage>
</organism>
<name>A0A3R8R374_9FIRM</name>
<feature type="domain" description="Cysteine-rich VLP" evidence="1">
    <location>
        <begin position="2"/>
        <end position="56"/>
    </location>
</feature>
<sequence>MTYSQYRKARKLVHECCNYDNGSCIALDSGEGCVCVQSISYSLICKWFRIAVLPLDRPLETELLYRASMKCCDVCGQPFLPGSNRAKYCKPCASKIHRRQKTESGRKRRLLCGQLESKKS</sequence>
<proteinExistence type="predicted"/>
<gene>
    <name evidence="2" type="ORF">EBB54_07025</name>
</gene>
<dbReference type="Proteomes" id="UP000274920">
    <property type="component" value="Unassembled WGS sequence"/>
</dbReference>